<protein>
    <recommendedName>
        <fullName evidence="1">DUF4037 domain-containing protein</fullName>
    </recommendedName>
</protein>
<name>A0A174L512_9FIRM</name>
<dbReference type="EMBL" id="CYZU01000063">
    <property type="protein sequence ID" value="CUP17796.1"/>
    <property type="molecule type" value="Genomic_DNA"/>
</dbReference>
<dbReference type="AlphaFoldDB" id="A0A174L512"/>
<dbReference type="InterPro" id="IPR025117">
    <property type="entry name" value="DUF4037"/>
</dbReference>
<organism evidence="2 3">
    <name type="scientific">Faecalicatena contorta</name>
    <dbReference type="NCBI Taxonomy" id="39482"/>
    <lineage>
        <taxon>Bacteria</taxon>
        <taxon>Bacillati</taxon>
        <taxon>Bacillota</taxon>
        <taxon>Clostridia</taxon>
        <taxon>Lachnospirales</taxon>
        <taxon>Lachnospiraceae</taxon>
        <taxon>Faecalicatena</taxon>
    </lineage>
</organism>
<evidence type="ECO:0000259" key="1">
    <source>
        <dbReference type="Pfam" id="PF13228"/>
    </source>
</evidence>
<dbReference type="STRING" id="39482.ERS852491_04473"/>
<dbReference type="OrthoDB" id="3030at2"/>
<dbReference type="RefSeq" id="WP_055154995.1">
    <property type="nucleotide sequence ID" value="NZ_CYZU01000063.1"/>
</dbReference>
<evidence type="ECO:0000313" key="3">
    <source>
        <dbReference type="Proteomes" id="UP000095544"/>
    </source>
</evidence>
<sequence>MMSQLSGLEVEMKGLDLSREYYENVGKPILMELFPEYMEKAAVGLVGEGSECFGFDDQISMDHDYGPSFCVWFPRNIYTEVRESMSEIYDALPKEYKSVSANLIREQSAGRRGILEIEGFYQKFLTRDIVPENLTDWLRIPEHYFAVATNGEVFEDNLGMFTEIREKLLNYYPEDIRLKKIAACAVKMAHSGQCNYARMMWRHDVVAAKFALDEFMRNAISLVFLLNRVYCPYYKWMWRGMEQLPKLGKVKDLLKNMAAGALDVSHWDSGKWKECRYKLNREDPMVDMVEQIADLVREELWSQGISSSTSDYLEEHAYAVMTRIQDKRIRSLPVLMG</sequence>
<gene>
    <name evidence="2" type="ORF">ERS852491_04473</name>
</gene>
<evidence type="ECO:0000313" key="2">
    <source>
        <dbReference type="EMBL" id="CUP17796.1"/>
    </source>
</evidence>
<reference evidence="2 3" key="1">
    <citation type="submission" date="2015-09" db="EMBL/GenBank/DDBJ databases">
        <authorList>
            <consortium name="Pathogen Informatics"/>
        </authorList>
    </citation>
    <scope>NUCLEOTIDE SEQUENCE [LARGE SCALE GENOMIC DNA]</scope>
    <source>
        <strain evidence="2 3">2789STDY5834876</strain>
    </source>
</reference>
<feature type="domain" description="DUF4037" evidence="1">
    <location>
        <begin position="137"/>
        <end position="237"/>
    </location>
</feature>
<dbReference type="Pfam" id="PF13228">
    <property type="entry name" value="DUF4037"/>
    <property type="match status" value="1"/>
</dbReference>
<accession>A0A174L512</accession>
<proteinExistence type="predicted"/>
<dbReference type="Proteomes" id="UP000095544">
    <property type="component" value="Unassembled WGS sequence"/>
</dbReference>